<dbReference type="CDD" id="cd17321">
    <property type="entry name" value="MFS_MMR_MDR_like"/>
    <property type="match status" value="1"/>
</dbReference>
<dbReference type="OrthoDB" id="7375466at2"/>
<dbReference type="InterPro" id="IPR036259">
    <property type="entry name" value="MFS_trans_sf"/>
</dbReference>
<organism evidence="9 10">
    <name type="scientific">Mumia flava</name>
    <dbReference type="NCBI Taxonomy" id="1348852"/>
    <lineage>
        <taxon>Bacteria</taxon>
        <taxon>Bacillati</taxon>
        <taxon>Actinomycetota</taxon>
        <taxon>Actinomycetes</taxon>
        <taxon>Propionibacteriales</taxon>
        <taxon>Nocardioidaceae</taxon>
        <taxon>Mumia</taxon>
    </lineage>
</organism>
<feature type="transmembrane region" description="Helical" evidence="7">
    <location>
        <begin position="198"/>
        <end position="217"/>
    </location>
</feature>
<dbReference type="GO" id="GO:0022857">
    <property type="term" value="F:transmembrane transporter activity"/>
    <property type="evidence" value="ECO:0007669"/>
    <property type="project" value="InterPro"/>
</dbReference>
<feature type="transmembrane region" description="Helical" evidence="7">
    <location>
        <begin position="328"/>
        <end position="346"/>
    </location>
</feature>
<dbReference type="Pfam" id="PF07690">
    <property type="entry name" value="MFS_1"/>
    <property type="match status" value="1"/>
</dbReference>
<evidence type="ECO:0000256" key="7">
    <source>
        <dbReference type="SAM" id="Phobius"/>
    </source>
</evidence>
<feature type="transmembrane region" description="Helical" evidence="7">
    <location>
        <begin position="106"/>
        <end position="127"/>
    </location>
</feature>
<dbReference type="PANTHER" id="PTHR42718">
    <property type="entry name" value="MAJOR FACILITATOR SUPERFAMILY MULTIDRUG TRANSPORTER MFSC"/>
    <property type="match status" value="1"/>
</dbReference>
<feature type="transmembrane region" description="Helical" evidence="7">
    <location>
        <begin position="431"/>
        <end position="450"/>
    </location>
</feature>
<dbReference type="EMBL" id="PGEZ01000001">
    <property type="protein sequence ID" value="PJJ57955.1"/>
    <property type="molecule type" value="Genomic_DNA"/>
</dbReference>
<keyword evidence="5 7" id="KW-1133">Transmembrane helix</keyword>
<keyword evidence="10" id="KW-1185">Reference proteome</keyword>
<reference evidence="9 10" key="1">
    <citation type="submission" date="2017-11" db="EMBL/GenBank/DDBJ databases">
        <title>Genomic Encyclopedia of Archaeal and Bacterial Type Strains, Phase II (KMG-II): From Individual Species to Whole Genera.</title>
        <authorList>
            <person name="Goeker M."/>
        </authorList>
    </citation>
    <scope>NUCLEOTIDE SEQUENCE [LARGE SCALE GENOMIC DNA]</scope>
    <source>
        <strain evidence="9 10">DSM 27763</strain>
    </source>
</reference>
<dbReference type="InterPro" id="IPR011701">
    <property type="entry name" value="MFS"/>
</dbReference>
<feature type="transmembrane region" description="Helical" evidence="7">
    <location>
        <begin position="358"/>
        <end position="380"/>
    </location>
</feature>
<feature type="transmembrane region" description="Helical" evidence="7">
    <location>
        <begin position="294"/>
        <end position="316"/>
    </location>
</feature>
<dbReference type="SUPFAM" id="SSF103473">
    <property type="entry name" value="MFS general substrate transporter"/>
    <property type="match status" value="1"/>
</dbReference>
<feature type="transmembrane region" description="Helical" evidence="7">
    <location>
        <begin position="262"/>
        <end position="282"/>
    </location>
</feature>
<name>A0A2M9BJ17_9ACTN</name>
<feature type="transmembrane region" description="Helical" evidence="7">
    <location>
        <begin position="401"/>
        <end position="419"/>
    </location>
</feature>
<feature type="domain" description="Major facilitator superfamily (MFS) profile" evidence="8">
    <location>
        <begin position="15"/>
        <end position="454"/>
    </location>
</feature>
<evidence type="ECO:0000256" key="1">
    <source>
        <dbReference type="ARBA" id="ARBA00004651"/>
    </source>
</evidence>
<feature type="transmembrane region" description="Helical" evidence="7">
    <location>
        <begin position="223"/>
        <end position="241"/>
    </location>
</feature>
<dbReference type="AlphaFoldDB" id="A0A2M9BJ17"/>
<sequence>MEATVALRSPAGRWLLLATVLGSSIAMLDATVVNVALPTIGDDLDADVAALQWVVNGYTLALASLILLGGALGDRFGRRRIFVLGVTWFAVASLLCGIAPTVETLVVARVLQGVGGALLTPGSLALISASLRRDDRGAAIGAWSGLSGVATAIGPLVGGWLVEAVTWRAVFLINLPLAAVVVWVTLRHVPESRDEKAARGFDITGVVLAATGLALLTYGLIDVIGWLSGLGVAVLVAFVLLERRSPHPLVPLGLFRDRVFTSANIVTVSAYAAIGGVFFLLVVQLQVVSGYTPLAAGAATLPITLLMLAFSSYAGAVGTRIGPRIPMTLGPLVAAVGLLLMLRIGPDASYLLDVLPGVVVLGVGLTIMVAPLTTAVLAAAPDHLAGTASGINNAIARTAQMLAVAALPPLVGITGDALAEPAVFSDGFDHAMVICAGLFVVAALTAASLVRTPSRPHEVPVELQPGCDVACPRAYPQDAGESAPR</sequence>
<protein>
    <submittedName>
        <fullName evidence="9">EmrB/QacA subfamily drug resistance transporter</fullName>
    </submittedName>
</protein>
<comment type="subcellular location">
    <subcellularLocation>
        <location evidence="1">Cell membrane</location>
        <topology evidence="1">Multi-pass membrane protein</topology>
    </subcellularLocation>
</comment>
<dbReference type="Gene3D" id="1.20.1250.20">
    <property type="entry name" value="MFS general substrate transporter like domains"/>
    <property type="match status" value="1"/>
</dbReference>
<evidence type="ECO:0000256" key="5">
    <source>
        <dbReference type="ARBA" id="ARBA00022989"/>
    </source>
</evidence>
<feature type="transmembrane region" description="Helical" evidence="7">
    <location>
        <begin position="167"/>
        <end position="186"/>
    </location>
</feature>
<dbReference type="Proteomes" id="UP000230842">
    <property type="component" value="Unassembled WGS sequence"/>
</dbReference>
<dbReference type="RefSeq" id="WP_157805139.1">
    <property type="nucleotide sequence ID" value="NZ_PGEZ01000001.1"/>
</dbReference>
<evidence type="ECO:0000259" key="8">
    <source>
        <dbReference type="PROSITE" id="PS50850"/>
    </source>
</evidence>
<evidence type="ECO:0000256" key="3">
    <source>
        <dbReference type="ARBA" id="ARBA00022475"/>
    </source>
</evidence>
<evidence type="ECO:0000256" key="4">
    <source>
        <dbReference type="ARBA" id="ARBA00022692"/>
    </source>
</evidence>
<dbReference type="InterPro" id="IPR004638">
    <property type="entry name" value="EmrB-like"/>
</dbReference>
<feature type="transmembrane region" description="Helical" evidence="7">
    <location>
        <begin position="49"/>
        <end position="69"/>
    </location>
</feature>
<dbReference type="NCBIfam" id="TIGR00711">
    <property type="entry name" value="efflux_EmrB"/>
    <property type="match status" value="1"/>
</dbReference>
<evidence type="ECO:0000313" key="9">
    <source>
        <dbReference type="EMBL" id="PJJ57955.1"/>
    </source>
</evidence>
<feature type="transmembrane region" description="Helical" evidence="7">
    <location>
        <begin position="14"/>
        <end position="37"/>
    </location>
</feature>
<keyword evidence="2" id="KW-0813">Transport</keyword>
<keyword evidence="4 7" id="KW-0812">Transmembrane</keyword>
<dbReference type="PANTHER" id="PTHR42718:SF42">
    <property type="entry name" value="EXPORT PROTEIN"/>
    <property type="match status" value="1"/>
</dbReference>
<keyword evidence="3" id="KW-1003">Cell membrane</keyword>
<dbReference type="Gene3D" id="1.20.1720.10">
    <property type="entry name" value="Multidrug resistance protein D"/>
    <property type="match status" value="1"/>
</dbReference>
<keyword evidence="6 7" id="KW-0472">Membrane</keyword>
<accession>A0A2M9BJ17</accession>
<proteinExistence type="predicted"/>
<feature type="transmembrane region" description="Helical" evidence="7">
    <location>
        <begin position="139"/>
        <end position="161"/>
    </location>
</feature>
<comment type="caution">
    <text evidence="9">The sequence shown here is derived from an EMBL/GenBank/DDBJ whole genome shotgun (WGS) entry which is preliminary data.</text>
</comment>
<dbReference type="InterPro" id="IPR020846">
    <property type="entry name" value="MFS_dom"/>
</dbReference>
<dbReference type="PROSITE" id="PS50850">
    <property type="entry name" value="MFS"/>
    <property type="match status" value="1"/>
</dbReference>
<gene>
    <name evidence="9" type="ORF">CLV56_2197</name>
</gene>
<feature type="transmembrane region" description="Helical" evidence="7">
    <location>
        <begin position="81"/>
        <end position="100"/>
    </location>
</feature>
<evidence type="ECO:0000256" key="6">
    <source>
        <dbReference type="ARBA" id="ARBA00023136"/>
    </source>
</evidence>
<dbReference type="GO" id="GO:0005886">
    <property type="term" value="C:plasma membrane"/>
    <property type="evidence" value="ECO:0007669"/>
    <property type="project" value="UniProtKB-SubCell"/>
</dbReference>
<evidence type="ECO:0000313" key="10">
    <source>
        <dbReference type="Proteomes" id="UP000230842"/>
    </source>
</evidence>
<evidence type="ECO:0000256" key="2">
    <source>
        <dbReference type="ARBA" id="ARBA00022448"/>
    </source>
</evidence>